<dbReference type="AlphaFoldDB" id="A0A098E6C6"/>
<dbReference type="PANTHER" id="PTHR40099">
    <property type="entry name" value="ACETOLACTATE SYNTHASE, SMALL SUBUNIT"/>
    <property type="match status" value="1"/>
</dbReference>
<evidence type="ECO:0000259" key="1">
    <source>
        <dbReference type="PROSITE" id="PS51671"/>
    </source>
</evidence>
<name>A0A098E6C6_9ZZZZ</name>
<dbReference type="EMBL" id="CCXY01000055">
    <property type="protein sequence ID" value="CEG11493.1"/>
    <property type="molecule type" value="Genomic_DNA"/>
</dbReference>
<organism evidence="2">
    <name type="scientific">groundwater metagenome</name>
    <dbReference type="NCBI Taxonomy" id="717931"/>
    <lineage>
        <taxon>unclassified sequences</taxon>
        <taxon>metagenomes</taxon>
        <taxon>ecological metagenomes</taxon>
    </lineage>
</organism>
<dbReference type="InterPro" id="IPR045739">
    <property type="entry name" value="ACT_dom_pair"/>
</dbReference>
<dbReference type="Pfam" id="PF19571">
    <property type="entry name" value="ACT_8"/>
    <property type="match status" value="1"/>
</dbReference>
<dbReference type="PROSITE" id="PS51671">
    <property type="entry name" value="ACT"/>
    <property type="match status" value="1"/>
</dbReference>
<proteinExistence type="predicted"/>
<reference evidence="2" key="1">
    <citation type="submission" date="2014-09" db="EMBL/GenBank/DDBJ databases">
        <authorList>
            <person name="Probst J Alexander"/>
        </authorList>
    </citation>
    <scope>NUCLEOTIDE SEQUENCE</scope>
</reference>
<gene>
    <name evidence="2" type="ORF">MSIBF_A1480013</name>
</gene>
<accession>A0A098E6C6</accession>
<sequence length="138" mass="15314">MEHIATLISVITENRTGVLAEIAEAMGSANININAINGEGLGEIGIIRLITDDSKKTAEILRKSNFNIVESDVFLITLKNKPGQLKKVSDILAKKKINIEFIYQQTSEDRGSARVIIKVNDTQKLKAREVLEDAKFFD</sequence>
<evidence type="ECO:0000313" key="2">
    <source>
        <dbReference type="EMBL" id="CEG11493.1"/>
    </source>
</evidence>
<dbReference type="CDD" id="cd02116">
    <property type="entry name" value="ACT"/>
    <property type="match status" value="1"/>
</dbReference>
<dbReference type="InterPro" id="IPR045865">
    <property type="entry name" value="ACT-like_dom_sf"/>
</dbReference>
<dbReference type="InterPro" id="IPR002912">
    <property type="entry name" value="ACT_dom"/>
</dbReference>
<dbReference type="SUPFAM" id="SSF55021">
    <property type="entry name" value="ACT-like"/>
    <property type="match status" value="2"/>
</dbReference>
<dbReference type="Gene3D" id="3.30.2130.10">
    <property type="entry name" value="VC0802-like"/>
    <property type="match status" value="1"/>
</dbReference>
<protein>
    <submittedName>
        <fullName evidence="2">Putative Amino acid-binding ACT domain protein</fullName>
    </submittedName>
</protein>
<dbReference type="PANTHER" id="PTHR40099:SF1">
    <property type="entry name" value="ACETOLACTATE SYNTHASE, SMALL SUBUNIT"/>
    <property type="match status" value="1"/>
</dbReference>
<feature type="domain" description="ACT" evidence="1">
    <location>
        <begin position="73"/>
        <end position="138"/>
    </location>
</feature>